<evidence type="ECO:0000259" key="2">
    <source>
        <dbReference type="Pfam" id="PF13439"/>
    </source>
</evidence>
<evidence type="ECO:0000313" key="4">
    <source>
        <dbReference type="Proteomes" id="UP000245634"/>
    </source>
</evidence>
<dbReference type="EMBL" id="QGGL01000013">
    <property type="protein sequence ID" value="PWK09682.1"/>
    <property type="molecule type" value="Genomic_DNA"/>
</dbReference>
<dbReference type="CDD" id="cd03811">
    <property type="entry name" value="GT4_GT28_WabH-like"/>
    <property type="match status" value="1"/>
</dbReference>
<reference evidence="3 4" key="1">
    <citation type="submission" date="2018-05" db="EMBL/GenBank/DDBJ databases">
        <title>Genomic Encyclopedia of Type Strains, Phase IV (KMG-IV): sequencing the most valuable type-strain genomes for metagenomic binning, comparative biology and taxonomic classification.</title>
        <authorList>
            <person name="Goeker M."/>
        </authorList>
    </citation>
    <scope>NUCLEOTIDE SEQUENCE [LARGE SCALE GENOMIC DNA]</scope>
    <source>
        <strain evidence="3 4">DSM 18773</strain>
    </source>
</reference>
<dbReference type="AlphaFoldDB" id="A0A316DAI6"/>
<dbReference type="OrthoDB" id="267399at2"/>
<name>A0A316DAI6_9BACL</name>
<dbReference type="PANTHER" id="PTHR12526:SF638">
    <property type="entry name" value="SPORE COAT PROTEIN SA"/>
    <property type="match status" value="1"/>
</dbReference>
<dbReference type="Pfam" id="PF13439">
    <property type="entry name" value="Glyco_transf_4"/>
    <property type="match status" value="1"/>
</dbReference>
<sequence>MNADKRIALFIPTLSGGGAERVTLNLAGGFAQAGHPVDLVVADASGSFRQEIPAGVQLVDLQAGRVSRALPALVRYLKAERPPVLLSALNYANVIALLAGALARSGTKVFVAEHSSVSRTLGQRSLAISVMHRMMRFFYKRAARVVAVSEGVANDLSQHLNIGETSLKVIYNPILNDRMSELLKETVLHPWFEADDTPVVVAVGRLTAVKDFANLLRAFALTRQQVNSRLMILGEGEERGMLTALAAELGVAEDVWMPGFVSNPYAYIRQSALFVLSSQTEGLPTVLVEALACGTPVVSTDCKSGPAEILQRGRYGTLVPVRDSEALSQAMVAVLRGVGGSRELPDLSPYTLEYATNQYLRLFGY</sequence>
<dbReference type="PANTHER" id="PTHR12526">
    <property type="entry name" value="GLYCOSYLTRANSFERASE"/>
    <property type="match status" value="1"/>
</dbReference>
<proteinExistence type="predicted"/>
<dbReference type="InterPro" id="IPR001296">
    <property type="entry name" value="Glyco_trans_1"/>
</dbReference>
<keyword evidence="4" id="KW-1185">Reference proteome</keyword>
<keyword evidence="3" id="KW-0808">Transferase</keyword>
<evidence type="ECO:0000259" key="1">
    <source>
        <dbReference type="Pfam" id="PF00534"/>
    </source>
</evidence>
<dbReference type="Gene3D" id="3.40.50.2000">
    <property type="entry name" value="Glycogen Phosphorylase B"/>
    <property type="match status" value="2"/>
</dbReference>
<evidence type="ECO:0000313" key="3">
    <source>
        <dbReference type="EMBL" id="PWK09682.1"/>
    </source>
</evidence>
<dbReference type="Pfam" id="PF00534">
    <property type="entry name" value="Glycos_transf_1"/>
    <property type="match status" value="1"/>
</dbReference>
<accession>A0A316DAI6</accession>
<gene>
    <name evidence="3" type="ORF">C7459_113120</name>
</gene>
<dbReference type="SUPFAM" id="SSF53756">
    <property type="entry name" value="UDP-Glycosyltransferase/glycogen phosphorylase"/>
    <property type="match status" value="1"/>
</dbReference>
<dbReference type="RefSeq" id="WP_109690185.1">
    <property type="nucleotide sequence ID" value="NZ_QGGL01000013.1"/>
</dbReference>
<feature type="domain" description="Glycosyltransferase subfamily 4-like N-terminal" evidence="2">
    <location>
        <begin position="17"/>
        <end position="174"/>
    </location>
</feature>
<dbReference type="InterPro" id="IPR028098">
    <property type="entry name" value="Glyco_trans_4-like_N"/>
</dbReference>
<protein>
    <submittedName>
        <fullName evidence="3">Glycosyltransferase involved in cell wall biosynthesis</fullName>
    </submittedName>
</protein>
<dbReference type="Proteomes" id="UP000245634">
    <property type="component" value="Unassembled WGS sequence"/>
</dbReference>
<organism evidence="3 4">
    <name type="scientific">Tumebacillus permanentifrigoris</name>
    <dbReference type="NCBI Taxonomy" id="378543"/>
    <lineage>
        <taxon>Bacteria</taxon>
        <taxon>Bacillati</taxon>
        <taxon>Bacillota</taxon>
        <taxon>Bacilli</taxon>
        <taxon>Bacillales</taxon>
        <taxon>Alicyclobacillaceae</taxon>
        <taxon>Tumebacillus</taxon>
    </lineage>
</organism>
<feature type="domain" description="Glycosyl transferase family 1" evidence="1">
    <location>
        <begin position="193"/>
        <end position="335"/>
    </location>
</feature>
<dbReference type="GO" id="GO:0016757">
    <property type="term" value="F:glycosyltransferase activity"/>
    <property type="evidence" value="ECO:0007669"/>
    <property type="project" value="InterPro"/>
</dbReference>
<comment type="caution">
    <text evidence="3">The sequence shown here is derived from an EMBL/GenBank/DDBJ whole genome shotgun (WGS) entry which is preliminary data.</text>
</comment>